<sequence>MPTTPATSEMLSEMSACAYRLGMAFGAAAERAEDGGERLEMFGLFERCFFAVRVATALQLRLRREGAIAEGVGPETERPEAERAEAIEARPERERFEGDRERDRETERASLPLFLNTLQGVAAEAAALPSPLSDLGPAELPALQQLLARAAPSPARPPPPRTPLRDRLAGSAALALSGVSPALRPAHIPPTRRATGPPRR</sequence>
<protein>
    <submittedName>
        <fullName evidence="2">Uncharacterized protein</fullName>
    </submittedName>
</protein>
<evidence type="ECO:0000313" key="3">
    <source>
        <dbReference type="Proteomes" id="UP000249254"/>
    </source>
</evidence>
<organism evidence="2 3">
    <name type="scientific">Phenylobacterium soli</name>
    <dbReference type="NCBI Taxonomy" id="2170551"/>
    <lineage>
        <taxon>Bacteria</taxon>
        <taxon>Pseudomonadati</taxon>
        <taxon>Pseudomonadota</taxon>
        <taxon>Alphaproteobacteria</taxon>
        <taxon>Caulobacterales</taxon>
        <taxon>Caulobacteraceae</taxon>
        <taxon>Phenylobacterium</taxon>
    </lineage>
</organism>
<dbReference type="RefSeq" id="WP_111529324.1">
    <property type="nucleotide sequence ID" value="NZ_QFYQ01000001.1"/>
</dbReference>
<reference evidence="3" key="1">
    <citation type="submission" date="2018-05" db="EMBL/GenBank/DDBJ databases">
        <authorList>
            <person name="Li X."/>
        </authorList>
    </citation>
    <scope>NUCLEOTIDE SEQUENCE [LARGE SCALE GENOMIC DNA]</scope>
    <source>
        <strain evidence="3">LX32</strain>
    </source>
</reference>
<feature type="compositionally biased region" description="Basic and acidic residues" evidence="1">
    <location>
        <begin position="75"/>
        <end position="108"/>
    </location>
</feature>
<feature type="compositionally biased region" description="Low complexity" evidence="1">
    <location>
        <begin position="169"/>
        <end position="200"/>
    </location>
</feature>
<feature type="region of interest" description="Disordered" evidence="1">
    <location>
        <begin position="148"/>
        <end position="200"/>
    </location>
</feature>
<dbReference type="Proteomes" id="UP000249254">
    <property type="component" value="Unassembled WGS sequence"/>
</dbReference>
<keyword evidence="3" id="KW-1185">Reference proteome</keyword>
<evidence type="ECO:0000256" key="1">
    <source>
        <dbReference type="SAM" id="MobiDB-lite"/>
    </source>
</evidence>
<feature type="region of interest" description="Disordered" evidence="1">
    <location>
        <begin position="71"/>
        <end position="108"/>
    </location>
</feature>
<comment type="caution">
    <text evidence="2">The sequence shown here is derived from an EMBL/GenBank/DDBJ whole genome shotgun (WGS) entry which is preliminary data.</text>
</comment>
<name>A0A328ANY9_9CAUL</name>
<accession>A0A328ANY9</accession>
<dbReference type="AlphaFoldDB" id="A0A328ANY9"/>
<gene>
    <name evidence="2" type="ORF">DJ017_14190</name>
</gene>
<proteinExistence type="predicted"/>
<dbReference type="EMBL" id="QFYQ01000001">
    <property type="protein sequence ID" value="RAK55576.1"/>
    <property type="molecule type" value="Genomic_DNA"/>
</dbReference>
<evidence type="ECO:0000313" key="2">
    <source>
        <dbReference type="EMBL" id="RAK55576.1"/>
    </source>
</evidence>